<feature type="region of interest" description="Disordered" evidence="1">
    <location>
        <begin position="376"/>
        <end position="396"/>
    </location>
</feature>
<organism evidence="3 4">
    <name type="scientific">Pseudomicrostroma glucosiphilum</name>
    <dbReference type="NCBI Taxonomy" id="1684307"/>
    <lineage>
        <taxon>Eukaryota</taxon>
        <taxon>Fungi</taxon>
        <taxon>Dikarya</taxon>
        <taxon>Basidiomycota</taxon>
        <taxon>Ustilaginomycotina</taxon>
        <taxon>Exobasidiomycetes</taxon>
        <taxon>Microstromatales</taxon>
        <taxon>Microstromatales incertae sedis</taxon>
        <taxon>Pseudomicrostroma</taxon>
    </lineage>
</organism>
<dbReference type="InterPro" id="IPR036691">
    <property type="entry name" value="Endo/exonu/phosph_ase_sf"/>
</dbReference>
<dbReference type="SMART" id="SM00128">
    <property type="entry name" value="IPPc"/>
    <property type="match status" value="1"/>
</dbReference>
<name>A0A316UAY1_9BASI</name>
<dbReference type="EMBL" id="KZ819323">
    <property type="protein sequence ID" value="PWN22376.1"/>
    <property type="molecule type" value="Genomic_DNA"/>
</dbReference>
<dbReference type="Proteomes" id="UP000245942">
    <property type="component" value="Unassembled WGS sequence"/>
</dbReference>
<feature type="compositionally biased region" description="Basic and acidic residues" evidence="1">
    <location>
        <begin position="381"/>
        <end position="396"/>
    </location>
</feature>
<dbReference type="STRING" id="1684307.A0A316UAY1"/>
<dbReference type="Pfam" id="PF22669">
    <property type="entry name" value="Exo_endo_phos2"/>
    <property type="match status" value="1"/>
</dbReference>
<accession>A0A316UAY1</accession>
<feature type="region of interest" description="Disordered" evidence="1">
    <location>
        <begin position="231"/>
        <end position="257"/>
    </location>
</feature>
<feature type="domain" description="Inositol polyphosphate-related phosphatase" evidence="2">
    <location>
        <begin position="6"/>
        <end position="452"/>
    </location>
</feature>
<dbReference type="PANTHER" id="PTHR11200:SF286">
    <property type="entry name" value="5-PHOSPHATASE, PUTATIVE (AFU_ORTHOLOGUE AFUA_5G07600)-RELATED"/>
    <property type="match status" value="1"/>
</dbReference>
<evidence type="ECO:0000256" key="1">
    <source>
        <dbReference type="SAM" id="MobiDB-lite"/>
    </source>
</evidence>
<dbReference type="OrthoDB" id="62798at2759"/>
<dbReference type="InterPro" id="IPR000300">
    <property type="entry name" value="IPPc"/>
</dbReference>
<sequence>MPSAHTPLRVQVATFNFNLQGAKDPFPDLQPLLIPTLSESRREYNASSLSSGREAPDIYAVGFQELLPLHEGFADSLAAQEVRAHTVREIKRALRPHAGVTRPDGMYPPGGGPEDYTLLGEAHLVSISLFVFGRDRAGIPSRVKEVRTSTAAAGVFNLLGNKGGVGVRLVMQTALQGKESNLTLEDSREVLTFVCAHLAAHDHMSPRRNEDFKTIVSRLAFPPSSAQPLPVVSDAGALPNLRTGGDTSKLQEKYDADRATQSERKRLAKRGVQAAVDGKTHGLYDAHHVFFFGDLNYRLDLGGGAGAGEKEQGQLTKEDVSKKVASKDFASLVPHDQLTINKKQGKVLQGMTEVDLKDAAFGPTYKFKPIRGKAATAAAAGDDKTKNAGKGDELSPKRVPGWPDRILWASVGKENDELQGLNVELYRSIMSYTISDHKPLTLLASLPSLPSSTQALLSNRSPYPLSSSWQSSRTLGIALDRLVGYIWSTLVLLGAGKLLLGAAEVAVLAVLGAWYLSSGAAAGGGGGDLGYWLGSLSGRP</sequence>
<evidence type="ECO:0000259" key="2">
    <source>
        <dbReference type="SMART" id="SM00128"/>
    </source>
</evidence>
<evidence type="ECO:0000313" key="4">
    <source>
        <dbReference type="Proteomes" id="UP000245942"/>
    </source>
</evidence>
<dbReference type="Gene3D" id="3.60.10.10">
    <property type="entry name" value="Endonuclease/exonuclease/phosphatase"/>
    <property type="match status" value="1"/>
</dbReference>
<dbReference type="InterPro" id="IPR046985">
    <property type="entry name" value="IP5"/>
</dbReference>
<evidence type="ECO:0000313" key="3">
    <source>
        <dbReference type="EMBL" id="PWN22376.1"/>
    </source>
</evidence>
<reference evidence="3 4" key="1">
    <citation type="journal article" date="2018" name="Mol. Biol. Evol.">
        <title>Broad Genomic Sampling Reveals a Smut Pathogenic Ancestry of the Fungal Clade Ustilaginomycotina.</title>
        <authorList>
            <person name="Kijpornyongpan T."/>
            <person name="Mondo S.J."/>
            <person name="Barry K."/>
            <person name="Sandor L."/>
            <person name="Lee J."/>
            <person name="Lipzen A."/>
            <person name="Pangilinan J."/>
            <person name="LaButti K."/>
            <person name="Hainaut M."/>
            <person name="Henrissat B."/>
            <person name="Grigoriev I.V."/>
            <person name="Spatafora J.W."/>
            <person name="Aime M.C."/>
        </authorList>
    </citation>
    <scope>NUCLEOTIDE SEQUENCE [LARGE SCALE GENOMIC DNA]</scope>
    <source>
        <strain evidence="3 4">MCA 4718</strain>
    </source>
</reference>
<keyword evidence="4" id="KW-1185">Reference proteome</keyword>
<proteinExistence type="predicted"/>
<dbReference type="SUPFAM" id="SSF56219">
    <property type="entry name" value="DNase I-like"/>
    <property type="match status" value="1"/>
</dbReference>
<dbReference type="PANTHER" id="PTHR11200">
    <property type="entry name" value="INOSITOL 5-PHOSPHATASE"/>
    <property type="match status" value="1"/>
</dbReference>
<protein>
    <submittedName>
        <fullName evidence="3">DNase I-like protein</fullName>
    </submittedName>
</protein>
<dbReference type="GO" id="GO:0046856">
    <property type="term" value="P:phosphatidylinositol dephosphorylation"/>
    <property type="evidence" value="ECO:0007669"/>
    <property type="project" value="InterPro"/>
</dbReference>
<dbReference type="RefSeq" id="XP_025349536.1">
    <property type="nucleotide sequence ID" value="XM_025490191.1"/>
</dbReference>
<dbReference type="AlphaFoldDB" id="A0A316UAY1"/>
<dbReference type="GO" id="GO:0004439">
    <property type="term" value="F:phosphatidylinositol-4,5-bisphosphate 5-phosphatase activity"/>
    <property type="evidence" value="ECO:0007669"/>
    <property type="project" value="TreeGrafter"/>
</dbReference>
<dbReference type="GeneID" id="37011925"/>
<gene>
    <name evidence="3" type="ORF">BCV69DRAFT_246098</name>
</gene>